<evidence type="ECO:0000259" key="7">
    <source>
        <dbReference type="PROSITE" id="PS51296"/>
    </source>
</evidence>
<keyword evidence="8" id="KW-0223">Dioxygenase</keyword>
<keyword evidence="4" id="KW-0560">Oxidoreductase</keyword>
<dbReference type="InterPro" id="IPR036922">
    <property type="entry name" value="Rieske_2Fe-2S_sf"/>
</dbReference>
<evidence type="ECO:0000256" key="4">
    <source>
        <dbReference type="ARBA" id="ARBA00023002"/>
    </source>
</evidence>
<dbReference type="Proteomes" id="UP001143307">
    <property type="component" value="Unassembled WGS sequence"/>
</dbReference>
<accession>A0ABT3SWY9</accession>
<keyword evidence="5" id="KW-0408">Iron</keyword>
<dbReference type="PANTHER" id="PTHR43756:SF5">
    <property type="entry name" value="CHOLINE MONOOXYGENASE, CHLOROPLASTIC"/>
    <property type="match status" value="1"/>
</dbReference>
<dbReference type="EMBL" id="SHNP01000004">
    <property type="protein sequence ID" value="MCX2974514.1"/>
    <property type="molecule type" value="Genomic_DNA"/>
</dbReference>
<feature type="domain" description="Rieske" evidence="7">
    <location>
        <begin position="43"/>
        <end position="153"/>
    </location>
</feature>
<dbReference type="SUPFAM" id="SSF50022">
    <property type="entry name" value="ISP domain"/>
    <property type="match status" value="1"/>
</dbReference>
<keyword evidence="3" id="KW-0479">Metal-binding</keyword>
<evidence type="ECO:0000313" key="9">
    <source>
        <dbReference type="Proteomes" id="UP001143307"/>
    </source>
</evidence>
<dbReference type="InterPro" id="IPR015879">
    <property type="entry name" value="Ring_hydroxy_dOase_asu_C_dom"/>
</dbReference>
<gene>
    <name evidence="8" type="ORF">EYC87_13050</name>
</gene>
<protein>
    <submittedName>
        <fullName evidence="8">Aromatic ring-hydroxylating dioxygenase subunit alpha</fullName>
    </submittedName>
</protein>
<dbReference type="CDD" id="cd08884">
    <property type="entry name" value="RHO_alpha_C_GbcA-like"/>
    <property type="match status" value="1"/>
</dbReference>
<keyword evidence="9" id="KW-1185">Reference proteome</keyword>
<dbReference type="GO" id="GO:0051213">
    <property type="term" value="F:dioxygenase activity"/>
    <property type="evidence" value="ECO:0007669"/>
    <property type="project" value="UniProtKB-KW"/>
</dbReference>
<organism evidence="8 9">
    <name type="scientific">Candidatus Seongchinamella marina</name>
    <dbReference type="NCBI Taxonomy" id="2518990"/>
    <lineage>
        <taxon>Bacteria</taxon>
        <taxon>Pseudomonadati</taxon>
        <taxon>Pseudomonadota</taxon>
        <taxon>Gammaproteobacteria</taxon>
        <taxon>Cellvibrionales</taxon>
        <taxon>Halieaceae</taxon>
        <taxon>Seongchinamella</taxon>
    </lineage>
</organism>
<dbReference type="Pfam" id="PF00355">
    <property type="entry name" value="Rieske"/>
    <property type="match status" value="1"/>
</dbReference>
<comment type="cofactor">
    <cofactor evidence="1">
        <name>Fe cation</name>
        <dbReference type="ChEBI" id="CHEBI:24875"/>
    </cofactor>
</comment>
<proteinExistence type="predicted"/>
<dbReference type="CDD" id="cd03469">
    <property type="entry name" value="Rieske_RO_Alpha_N"/>
    <property type="match status" value="1"/>
</dbReference>
<evidence type="ECO:0000256" key="6">
    <source>
        <dbReference type="ARBA" id="ARBA00023014"/>
    </source>
</evidence>
<dbReference type="InterPro" id="IPR001663">
    <property type="entry name" value="Rng_hydr_dOase-A"/>
</dbReference>
<comment type="caution">
    <text evidence="8">The sequence shown here is derived from an EMBL/GenBank/DDBJ whole genome shotgun (WGS) entry which is preliminary data.</text>
</comment>
<evidence type="ECO:0000256" key="5">
    <source>
        <dbReference type="ARBA" id="ARBA00023004"/>
    </source>
</evidence>
<evidence type="ECO:0000256" key="2">
    <source>
        <dbReference type="ARBA" id="ARBA00022714"/>
    </source>
</evidence>
<dbReference type="Gene3D" id="3.90.380.10">
    <property type="entry name" value="Naphthalene 1,2-dioxygenase Alpha Subunit, Chain A, domain 1"/>
    <property type="match status" value="1"/>
</dbReference>
<reference evidence="8" key="1">
    <citation type="submission" date="2019-02" db="EMBL/GenBank/DDBJ databases">
        <authorList>
            <person name="Li S.-H."/>
        </authorList>
    </citation>
    <scope>NUCLEOTIDE SEQUENCE</scope>
    <source>
        <strain evidence="8">IMCC8485</strain>
    </source>
</reference>
<dbReference type="InterPro" id="IPR017941">
    <property type="entry name" value="Rieske_2Fe-2S"/>
</dbReference>
<keyword evidence="6" id="KW-0411">Iron-sulfur</keyword>
<dbReference type="PRINTS" id="PR00090">
    <property type="entry name" value="RNGDIOXGNASE"/>
</dbReference>
<dbReference type="PANTHER" id="PTHR43756">
    <property type="entry name" value="CHOLINE MONOOXYGENASE, CHLOROPLASTIC"/>
    <property type="match status" value="1"/>
</dbReference>
<dbReference type="Gene3D" id="2.102.10.10">
    <property type="entry name" value="Rieske [2Fe-2S] iron-sulphur domain"/>
    <property type="match status" value="1"/>
</dbReference>
<evidence type="ECO:0000256" key="3">
    <source>
        <dbReference type="ARBA" id="ARBA00022723"/>
    </source>
</evidence>
<keyword evidence="2" id="KW-0001">2Fe-2S</keyword>
<dbReference type="Pfam" id="PF00848">
    <property type="entry name" value="Ring_hydroxyl_A"/>
    <property type="match status" value="1"/>
</dbReference>
<sequence>MNAQTHDEGYNGLTKNEPSLPAECYLTETAFQRDLDTIWYRQWVYACRTEEVSETGSYQVQKIGDQEIIVLRDEHGKLQAFHNTCRHRGSVLLTETCGQLRGKSITCPYHAWSYSLQGDLKRTPSKFLQKDFDPSSKSLFSVAVQEWRGFVFINLDSDHAPAIETVMDGKGLAHKNWPAEDLRVGHRFSKQINCNWKIFWENFSECLHCPGVHPELSRLVPLYKRSLMETRDDPNWKTNSVSQDPRYKAGLAPDVESWTTDGKAVDTPFSALTEADIERGHTYETLWPTMFLVGHVDHMRIVWLLPLGPEATQVHAEWLFRPETLATDDFNAAEVAAFATTVLEQDGMASEMNQRGLRSIRFQEGSLMAEEYEVYDFQQWVRTQWQRGAT</sequence>
<dbReference type="RefSeq" id="WP_279253271.1">
    <property type="nucleotide sequence ID" value="NZ_SHNP01000004.1"/>
</dbReference>
<evidence type="ECO:0000256" key="1">
    <source>
        <dbReference type="ARBA" id="ARBA00001962"/>
    </source>
</evidence>
<evidence type="ECO:0000313" key="8">
    <source>
        <dbReference type="EMBL" id="MCX2974514.1"/>
    </source>
</evidence>
<dbReference type="PROSITE" id="PS51296">
    <property type="entry name" value="RIESKE"/>
    <property type="match status" value="1"/>
</dbReference>
<name>A0ABT3SWY9_9GAMM</name>
<dbReference type="SUPFAM" id="SSF55961">
    <property type="entry name" value="Bet v1-like"/>
    <property type="match status" value="1"/>
</dbReference>